<protein>
    <submittedName>
        <fullName evidence="1">Uncharacterized protein</fullName>
    </submittedName>
</protein>
<evidence type="ECO:0000313" key="2">
    <source>
        <dbReference type="Proteomes" id="UP001314205"/>
    </source>
</evidence>
<dbReference type="Proteomes" id="UP001314205">
    <property type="component" value="Unassembled WGS sequence"/>
</dbReference>
<sequence length="146" mass="17373">MPAHRLQLYKAQVRPHMEYCFHLWAEAPQCQLLRLDRIQRRATRIVDDRVLSDRLDSLALRIDVASLCIFLCIYHGECSEELFVLIPAAKFHERTSRQNSRYHPHHLDDWRSIIVRFRRCFLAAVVTYHQVNRMLVCPLPYKKSSS</sequence>
<accession>A0AAV1LPQ3</accession>
<dbReference type="EMBL" id="CAVLGL010000093">
    <property type="protein sequence ID" value="CAK1596277.1"/>
    <property type="molecule type" value="Genomic_DNA"/>
</dbReference>
<reference evidence="1 2" key="1">
    <citation type="submission" date="2023-11" db="EMBL/GenBank/DDBJ databases">
        <authorList>
            <person name="Hedman E."/>
            <person name="Englund M."/>
            <person name="Stromberg M."/>
            <person name="Nyberg Akerstrom W."/>
            <person name="Nylinder S."/>
            <person name="Jareborg N."/>
            <person name="Kallberg Y."/>
            <person name="Kronander E."/>
        </authorList>
    </citation>
    <scope>NUCLEOTIDE SEQUENCE [LARGE SCALE GENOMIC DNA]</scope>
</reference>
<evidence type="ECO:0000313" key="1">
    <source>
        <dbReference type="EMBL" id="CAK1596277.1"/>
    </source>
</evidence>
<name>A0AAV1LPQ3_9NEOP</name>
<gene>
    <name evidence="1" type="ORF">PARMNEM_LOCUS15649</name>
</gene>
<organism evidence="1 2">
    <name type="scientific">Parnassius mnemosyne</name>
    <name type="common">clouded apollo</name>
    <dbReference type="NCBI Taxonomy" id="213953"/>
    <lineage>
        <taxon>Eukaryota</taxon>
        <taxon>Metazoa</taxon>
        <taxon>Ecdysozoa</taxon>
        <taxon>Arthropoda</taxon>
        <taxon>Hexapoda</taxon>
        <taxon>Insecta</taxon>
        <taxon>Pterygota</taxon>
        <taxon>Neoptera</taxon>
        <taxon>Endopterygota</taxon>
        <taxon>Lepidoptera</taxon>
        <taxon>Glossata</taxon>
        <taxon>Ditrysia</taxon>
        <taxon>Papilionoidea</taxon>
        <taxon>Papilionidae</taxon>
        <taxon>Parnassiinae</taxon>
        <taxon>Parnassini</taxon>
        <taxon>Parnassius</taxon>
        <taxon>Driopa</taxon>
    </lineage>
</organism>
<proteinExistence type="predicted"/>
<comment type="caution">
    <text evidence="1">The sequence shown here is derived from an EMBL/GenBank/DDBJ whole genome shotgun (WGS) entry which is preliminary data.</text>
</comment>
<keyword evidence="2" id="KW-1185">Reference proteome</keyword>
<dbReference type="AlphaFoldDB" id="A0AAV1LPQ3"/>